<dbReference type="PANTHER" id="PTHR43677">
    <property type="entry name" value="SHORT-CHAIN DEHYDROGENASE/REDUCTASE"/>
    <property type="match status" value="1"/>
</dbReference>
<dbReference type="Pfam" id="PF08240">
    <property type="entry name" value="ADH_N"/>
    <property type="match status" value="1"/>
</dbReference>
<reference evidence="2" key="1">
    <citation type="journal article" date="2022" name="G3 (Bethesda)">
        <title>Unveiling the complete genome sequence of Alicyclobacillus acidoterrestris DSM 3922T, a taint-producing strain.</title>
        <authorList>
            <person name="Leonardo I.C."/>
            <person name="Barreto Crespo M.T."/>
            <person name="Gaspar F.B."/>
        </authorList>
    </citation>
    <scope>NUCLEOTIDE SEQUENCE [LARGE SCALE GENOMIC DNA]</scope>
    <source>
        <strain evidence="2">DSM 3922</strain>
    </source>
</reference>
<dbReference type="AlphaFoldDB" id="T0C300"/>
<sequence>MDRFRAFVVDQQGSTFHSGIRELTLNDLPAGDVTIRVRYSSVNYKDGIVSQPNSRLVQTYPMVPGIDLAGEVIHSTDRRFHEGDEVIVTSYDLGTGHFGGFSEVARVPAEWVVPLPKGLSMREAMILGTAGFTSALSLKRMEDNGLTPEKGPILVTGATGGVGSTAVSMLSQLGYSVTAATRKQTEHAFLKELGATDIIHTDELVVPENARPVDLPERWAGAVDPVAGKSLIYIFHTLQYGGSVATSGFTGGPEIATTVFPIMRRAISFIGIDSVWCPMAVRAPLWERIGAELKPKTALEQIVNEVTMESLPNVLSQILQGQARGRTIVKL</sequence>
<dbReference type="SUPFAM" id="SSF50129">
    <property type="entry name" value="GroES-like"/>
    <property type="match status" value="1"/>
</dbReference>
<dbReference type="Proteomes" id="UP000829401">
    <property type="component" value="Chromosome"/>
</dbReference>
<dbReference type="InterPro" id="IPR020843">
    <property type="entry name" value="ER"/>
</dbReference>
<proteinExistence type="predicted"/>
<dbReference type="EMBL" id="CP080467">
    <property type="protein sequence ID" value="UNO48303.1"/>
    <property type="molecule type" value="Genomic_DNA"/>
</dbReference>
<dbReference type="InterPro" id="IPR013149">
    <property type="entry name" value="ADH-like_C"/>
</dbReference>
<dbReference type="NCBIfam" id="TIGR02823">
    <property type="entry name" value="oxido_YhdH"/>
    <property type="match status" value="1"/>
</dbReference>
<evidence type="ECO:0000313" key="1">
    <source>
        <dbReference type="EMBL" id="UNO48303.1"/>
    </source>
</evidence>
<dbReference type="Gene3D" id="3.90.180.10">
    <property type="entry name" value="Medium-chain alcohol dehydrogenases, catalytic domain"/>
    <property type="match status" value="1"/>
</dbReference>
<name>T0C300_ALIAG</name>
<protein>
    <submittedName>
        <fullName evidence="1">Acryloyl-CoA reductase</fullName>
        <ecNumber evidence="1">1.3.1.95</ecNumber>
    </submittedName>
</protein>
<organism evidence="1 2">
    <name type="scientific">Alicyclobacillus acidoterrestris (strain ATCC 49025 / DSM 3922 / CIP 106132 / NCIMB 13137 / GD3B)</name>
    <dbReference type="NCBI Taxonomy" id="1356854"/>
    <lineage>
        <taxon>Bacteria</taxon>
        <taxon>Bacillati</taxon>
        <taxon>Bacillota</taxon>
        <taxon>Bacilli</taxon>
        <taxon>Bacillales</taxon>
        <taxon>Alicyclobacillaceae</taxon>
        <taxon>Alicyclobacillus</taxon>
    </lineage>
</organism>
<dbReference type="SUPFAM" id="SSF51735">
    <property type="entry name" value="NAD(P)-binding Rossmann-fold domains"/>
    <property type="match status" value="1"/>
</dbReference>
<dbReference type="InterPro" id="IPR051397">
    <property type="entry name" value="Zn-ADH-like_protein"/>
</dbReference>
<gene>
    <name evidence="1" type="ORF">K1I37_16750</name>
</gene>
<dbReference type="STRING" id="1356854.N007_06225"/>
<dbReference type="GO" id="GO:0043958">
    <property type="term" value="F:acryloyl-CoA reductase (NADH) activity"/>
    <property type="evidence" value="ECO:0007669"/>
    <property type="project" value="UniProtKB-EC"/>
</dbReference>
<dbReference type="Gene3D" id="3.40.50.720">
    <property type="entry name" value="NAD(P)-binding Rossmann-like Domain"/>
    <property type="match status" value="1"/>
</dbReference>
<accession>T0C300</accession>
<dbReference type="OrthoDB" id="9782155at2"/>
<keyword evidence="1" id="KW-0560">Oxidoreductase</keyword>
<dbReference type="eggNOG" id="COG0604">
    <property type="taxonomic scope" value="Bacteria"/>
</dbReference>
<dbReference type="InterPro" id="IPR036291">
    <property type="entry name" value="NAD(P)-bd_dom_sf"/>
</dbReference>
<evidence type="ECO:0000313" key="2">
    <source>
        <dbReference type="Proteomes" id="UP000829401"/>
    </source>
</evidence>
<dbReference type="RefSeq" id="WP_021296286.1">
    <property type="nucleotide sequence ID" value="NZ_AURB01000126.1"/>
</dbReference>
<keyword evidence="2" id="KW-1185">Reference proteome</keyword>
<dbReference type="Pfam" id="PF00107">
    <property type="entry name" value="ADH_zinc_N"/>
    <property type="match status" value="1"/>
</dbReference>
<dbReference type="KEGG" id="aaco:K1I37_16750"/>
<dbReference type="InterPro" id="IPR011032">
    <property type="entry name" value="GroES-like_sf"/>
</dbReference>
<dbReference type="GO" id="GO:0043957">
    <property type="term" value="F:acryloyl-CoA reductase (NADPH) activity"/>
    <property type="evidence" value="ECO:0007669"/>
    <property type="project" value="TreeGrafter"/>
</dbReference>
<dbReference type="EC" id="1.3.1.95" evidence="1"/>
<dbReference type="InterPro" id="IPR014188">
    <property type="entry name" value="Acrylyl-CoA_reductase_AcuI"/>
</dbReference>
<accession>A0A9E6ZGN1</accession>
<dbReference type="InterPro" id="IPR013154">
    <property type="entry name" value="ADH-like_N"/>
</dbReference>
<dbReference type="SMART" id="SM00829">
    <property type="entry name" value="PKS_ER"/>
    <property type="match status" value="1"/>
</dbReference>
<dbReference type="PANTHER" id="PTHR43677:SF1">
    <property type="entry name" value="ACRYLYL-COA REDUCTASE ACUI-RELATED"/>
    <property type="match status" value="1"/>
</dbReference>